<sequence>HESYEVSSREKLIEYMQDLDKPYHIKVNGVPRGFKDIAERHLGSCAKRIFDEIDYKWKNVDDLEVALNIGGGSILLKPYLEKANNRKYPFQFVSDEKLVPFLNARGGWKIAQRQEEKKRLTVK</sequence>
<name>A0ABU2NJE8_9PSEU</name>
<evidence type="ECO:0008006" key="3">
    <source>
        <dbReference type="Google" id="ProtNLM"/>
    </source>
</evidence>
<dbReference type="EMBL" id="JAVREJ010000093">
    <property type="protein sequence ID" value="MDT0354097.1"/>
    <property type="molecule type" value="Genomic_DNA"/>
</dbReference>
<proteinExistence type="predicted"/>
<organism evidence="1 2">
    <name type="scientific">Pseudonocardia charpentierae</name>
    <dbReference type="NCBI Taxonomy" id="3075545"/>
    <lineage>
        <taxon>Bacteria</taxon>
        <taxon>Bacillati</taxon>
        <taxon>Actinomycetota</taxon>
        <taxon>Actinomycetes</taxon>
        <taxon>Pseudonocardiales</taxon>
        <taxon>Pseudonocardiaceae</taxon>
        <taxon>Pseudonocardia</taxon>
    </lineage>
</organism>
<keyword evidence="2" id="KW-1185">Reference proteome</keyword>
<reference evidence="2" key="1">
    <citation type="submission" date="2023-07" db="EMBL/GenBank/DDBJ databases">
        <title>30 novel species of actinomycetes from the DSMZ collection.</title>
        <authorList>
            <person name="Nouioui I."/>
        </authorList>
    </citation>
    <scope>NUCLEOTIDE SEQUENCE [LARGE SCALE GENOMIC DNA]</scope>
    <source>
        <strain evidence="2">DSM 45834</strain>
    </source>
</reference>
<comment type="caution">
    <text evidence="1">The sequence shown here is derived from an EMBL/GenBank/DDBJ whole genome shotgun (WGS) entry which is preliminary data.</text>
</comment>
<dbReference type="Gene3D" id="3.30.420.40">
    <property type="match status" value="1"/>
</dbReference>
<accession>A0ABU2NJE8</accession>
<feature type="non-terminal residue" evidence="1">
    <location>
        <position position="1"/>
    </location>
</feature>
<protein>
    <recommendedName>
        <fullName evidence="3">Plasmid segregation protein ParM</fullName>
    </recommendedName>
</protein>
<dbReference type="Proteomes" id="UP001183202">
    <property type="component" value="Unassembled WGS sequence"/>
</dbReference>
<gene>
    <name evidence="1" type="ORF">RM445_32005</name>
</gene>
<evidence type="ECO:0000313" key="1">
    <source>
        <dbReference type="EMBL" id="MDT0354097.1"/>
    </source>
</evidence>
<dbReference type="RefSeq" id="WP_311560604.1">
    <property type="nucleotide sequence ID" value="NZ_JAVREJ010000093.1"/>
</dbReference>
<evidence type="ECO:0000313" key="2">
    <source>
        <dbReference type="Proteomes" id="UP001183202"/>
    </source>
</evidence>